<dbReference type="SUPFAM" id="SSF46785">
    <property type="entry name" value="Winged helix' DNA-binding domain"/>
    <property type="match status" value="1"/>
</dbReference>
<dbReference type="PANTHER" id="PTHR30537">
    <property type="entry name" value="HTH-TYPE TRANSCRIPTIONAL REGULATOR"/>
    <property type="match status" value="1"/>
</dbReference>
<dbReference type="GO" id="GO:0003677">
    <property type="term" value="F:DNA binding"/>
    <property type="evidence" value="ECO:0007669"/>
    <property type="project" value="UniProtKB-KW"/>
</dbReference>
<evidence type="ECO:0000256" key="3">
    <source>
        <dbReference type="ARBA" id="ARBA00023125"/>
    </source>
</evidence>
<dbReference type="PATRIC" id="fig|52.7.peg.5807"/>
<keyword evidence="4" id="KW-0804">Transcription</keyword>
<name>A0A0K1EKA7_CHOCO</name>
<proteinExistence type="inferred from homology"/>
<dbReference type="InterPro" id="IPR005119">
    <property type="entry name" value="LysR_subst-bd"/>
</dbReference>
<dbReference type="AlphaFoldDB" id="A0A0K1EKA7"/>
<dbReference type="PANTHER" id="PTHR30537:SF5">
    <property type="entry name" value="HTH-TYPE TRANSCRIPTIONAL ACTIVATOR TTDR-RELATED"/>
    <property type="match status" value="1"/>
</dbReference>
<dbReference type="KEGG" id="ccro:CMC5_052560"/>
<dbReference type="FunFam" id="1.10.10.10:FF:000001">
    <property type="entry name" value="LysR family transcriptional regulator"/>
    <property type="match status" value="1"/>
</dbReference>
<dbReference type="Proteomes" id="UP000067626">
    <property type="component" value="Chromosome"/>
</dbReference>
<feature type="domain" description="HTH lysR-type" evidence="5">
    <location>
        <begin position="25"/>
        <end position="75"/>
    </location>
</feature>
<dbReference type="InterPro" id="IPR058163">
    <property type="entry name" value="LysR-type_TF_proteobact-type"/>
</dbReference>
<reference evidence="6 7" key="1">
    <citation type="submission" date="2015-07" db="EMBL/GenBank/DDBJ databases">
        <title>Genome analysis of myxobacterium Chondromyces crocatus Cm c5 reveals a high potential for natural compound synthesis and the genetic basis for the loss of fruiting body formation.</title>
        <authorList>
            <person name="Zaburannyi N."/>
            <person name="Bunk B."/>
            <person name="Maier J."/>
            <person name="Overmann J."/>
            <person name="Mueller R."/>
        </authorList>
    </citation>
    <scope>NUCLEOTIDE SEQUENCE [LARGE SCALE GENOMIC DNA]</scope>
    <source>
        <strain evidence="6 7">Cm c5</strain>
    </source>
</reference>
<evidence type="ECO:0000313" key="6">
    <source>
        <dbReference type="EMBL" id="AKT41097.1"/>
    </source>
</evidence>
<dbReference type="Gene3D" id="1.10.10.10">
    <property type="entry name" value="Winged helix-like DNA-binding domain superfamily/Winged helix DNA-binding domain"/>
    <property type="match status" value="1"/>
</dbReference>
<dbReference type="InterPro" id="IPR036388">
    <property type="entry name" value="WH-like_DNA-bd_sf"/>
</dbReference>
<dbReference type="CDD" id="cd08422">
    <property type="entry name" value="PBP2_CrgA_like"/>
    <property type="match status" value="1"/>
</dbReference>
<keyword evidence="7" id="KW-1185">Reference proteome</keyword>
<dbReference type="InterPro" id="IPR036390">
    <property type="entry name" value="WH_DNA-bd_sf"/>
</dbReference>
<dbReference type="Gene3D" id="3.40.190.290">
    <property type="match status" value="1"/>
</dbReference>
<dbReference type="Pfam" id="PF03466">
    <property type="entry name" value="LysR_substrate"/>
    <property type="match status" value="1"/>
</dbReference>
<keyword evidence="2" id="KW-0805">Transcription regulation</keyword>
<gene>
    <name evidence="6" type="primary">lysR</name>
    <name evidence="6" type="ORF">CMC5_052560</name>
</gene>
<evidence type="ECO:0000313" key="7">
    <source>
        <dbReference type="Proteomes" id="UP000067626"/>
    </source>
</evidence>
<dbReference type="STRING" id="52.CMC5_052560"/>
<dbReference type="EMBL" id="CP012159">
    <property type="protein sequence ID" value="AKT41097.1"/>
    <property type="molecule type" value="Genomic_DNA"/>
</dbReference>
<keyword evidence="3" id="KW-0238">DNA-binding</keyword>
<protein>
    <submittedName>
        <fullName evidence="6">LysR family transcriptional regulator</fullName>
    </submittedName>
</protein>
<evidence type="ECO:0000256" key="1">
    <source>
        <dbReference type="ARBA" id="ARBA00009437"/>
    </source>
</evidence>
<dbReference type="PROSITE" id="PS50931">
    <property type="entry name" value="HTH_LYSR"/>
    <property type="match status" value="1"/>
</dbReference>
<organism evidence="6 7">
    <name type="scientific">Chondromyces crocatus</name>
    <dbReference type="NCBI Taxonomy" id="52"/>
    <lineage>
        <taxon>Bacteria</taxon>
        <taxon>Pseudomonadati</taxon>
        <taxon>Myxococcota</taxon>
        <taxon>Polyangia</taxon>
        <taxon>Polyangiales</taxon>
        <taxon>Polyangiaceae</taxon>
        <taxon>Chondromyces</taxon>
    </lineage>
</organism>
<accession>A0A0K1EKA7</accession>
<comment type="similarity">
    <text evidence="1">Belongs to the LysR transcriptional regulatory family.</text>
</comment>
<dbReference type="PRINTS" id="PR00039">
    <property type="entry name" value="HTHLYSR"/>
</dbReference>
<dbReference type="InterPro" id="IPR000847">
    <property type="entry name" value="LysR_HTH_N"/>
</dbReference>
<dbReference type="GO" id="GO:0003700">
    <property type="term" value="F:DNA-binding transcription factor activity"/>
    <property type="evidence" value="ECO:0007669"/>
    <property type="project" value="InterPro"/>
</dbReference>
<sequence>MLRMLGMTESMARDPDRHALDGLGILRAVVEAGSFVGAGEALGLTQPAVSRAVARIEERVGVRLFRRTARSIALTDEGRRFYEAIAPHLRAIEEATIEAGSARAEVRGRLRVNVDPGTGQFVLTPRLGQFLAQHPALFVELVVRDRMGDLVREGFDVAVRFGLPEPSALKARLLLRTRVLTCASPGYLAQHGTPRRPRDVEQHACILMRDPSTGSHFGWEFVRGKKVVAVDVKGQLLVNQVGTMLAACLAGQGITQLLELGVREFFADGRLVQVLPAWADETYPLYAYHHAAQPMAAMVRAFLDFVSALAREA</sequence>
<evidence type="ECO:0000256" key="2">
    <source>
        <dbReference type="ARBA" id="ARBA00023015"/>
    </source>
</evidence>
<evidence type="ECO:0000259" key="5">
    <source>
        <dbReference type="PROSITE" id="PS50931"/>
    </source>
</evidence>
<dbReference type="SUPFAM" id="SSF53850">
    <property type="entry name" value="Periplasmic binding protein-like II"/>
    <property type="match status" value="1"/>
</dbReference>
<dbReference type="Pfam" id="PF00126">
    <property type="entry name" value="HTH_1"/>
    <property type="match status" value="1"/>
</dbReference>
<evidence type="ECO:0000256" key="4">
    <source>
        <dbReference type="ARBA" id="ARBA00023163"/>
    </source>
</evidence>